<gene>
    <name evidence="1" type="ORF">HQ865_25285</name>
</gene>
<dbReference type="SUPFAM" id="SSF109604">
    <property type="entry name" value="HD-domain/PDEase-like"/>
    <property type="match status" value="1"/>
</dbReference>
<evidence type="ECO:0000313" key="1">
    <source>
        <dbReference type="EMBL" id="QKJ32925.1"/>
    </source>
</evidence>
<evidence type="ECO:0000313" key="2">
    <source>
        <dbReference type="Proteomes" id="UP000505355"/>
    </source>
</evidence>
<protein>
    <recommendedName>
        <fullName evidence="3">Phosphohydrolase</fullName>
    </recommendedName>
</protein>
<evidence type="ECO:0008006" key="3">
    <source>
        <dbReference type="Google" id="ProtNLM"/>
    </source>
</evidence>
<dbReference type="EMBL" id="CP054139">
    <property type="protein sequence ID" value="QKJ32925.1"/>
    <property type="molecule type" value="Genomic_DNA"/>
</dbReference>
<dbReference type="KEGG" id="mmab:HQ865_25285"/>
<dbReference type="RefSeq" id="WP_173417570.1">
    <property type="nucleotide sequence ID" value="NZ_CP054139.1"/>
</dbReference>
<proteinExistence type="predicted"/>
<organism evidence="1 2">
    <name type="scientific">Mucilaginibacter mali</name>
    <dbReference type="NCBI Taxonomy" id="2740462"/>
    <lineage>
        <taxon>Bacteria</taxon>
        <taxon>Pseudomonadati</taxon>
        <taxon>Bacteroidota</taxon>
        <taxon>Sphingobacteriia</taxon>
        <taxon>Sphingobacteriales</taxon>
        <taxon>Sphingobacteriaceae</taxon>
        <taxon>Mucilaginibacter</taxon>
    </lineage>
</organism>
<dbReference type="Proteomes" id="UP000505355">
    <property type="component" value="Chromosome"/>
</dbReference>
<keyword evidence="2" id="KW-1185">Reference proteome</keyword>
<accession>A0A7D4QD79</accession>
<reference evidence="1 2" key="1">
    <citation type="submission" date="2020-05" db="EMBL/GenBank/DDBJ databases">
        <title>Mucilaginibacter mali sp. nov.</title>
        <authorList>
            <person name="Kim H.S."/>
            <person name="Lee K.C."/>
            <person name="Suh M.K."/>
            <person name="Kim J.-S."/>
            <person name="Han K.-I."/>
            <person name="Eom M.K."/>
            <person name="Shin Y.K."/>
            <person name="Lee J.-S."/>
        </authorList>
    </citation>
    <scope>NUCLEOTIDE SEQUENCE [LARGE SCALE GENOMIC DNA]</scope>
    <source>
        <strain evidence="1 2">G2-14</strain>
    </source>
</reference>
<dbReference type="Gene3D" id="1.10.3210.10">
    <property type="entry name" value="Hypothetical protein af1432"/>
    <property type="match status" value="1"/>
</dbReference>
<sequence>MEQRAETLTAWIAGKYAGRHIPFSGEPYFVHCLAVAEAAAPYVNWGYEAGLCHDLLEDHIATVEELRMALSEAGYRLPETELIIAMVIELSDVFTAEHFPDFNDKKLRRLENKRLVTISSQSQTIKYADLIDNAAWVRQYEPYKWPRYARRKLRLLTALDKGSQELRRQAVEVFSCDLNF</sequence>
<dbReference type="AlphaFoldDB" id="A0A7D4QD79"/>
<name>A0A7D4QD79_9SPHI</name>